<dbReference type="Gene3D" id="3.50.50.60">
    <property type="entry name" value="FAD/NAD(P)-binding domain"/>
    <property type="match status" value="1"/>
</dbReference>
<dbReference type="InterPro" id="IPR004792">
    <property type="entry name" value="BaiN-like"/>
</dbReference>
<dbReference type="SUPFAM" id="SSF51905">
    <property type="entry name" value="FAD/NAD(P)-binding domain"/>
    <property type="match status" value="1"/>
</dbReference>
<dbReference type="Pfam" id="PF03486">
    <property type="entry name" value="HI0933_like"/>
    <property type="match status" value="1"/>
</dbReference>
<reference evidence="7 8" key="2">
    <citation type="submission" date="2019-02" db="EMBL/GenBank/DDBJ databases">
        <title>'Lichenibacterium ramalinii' gen. nov. sp. nov., 'Lichenibacterium minor' gen. nov. sp. nov.</title>
        <authorList>
            <person name="Pankratov T."/>
        </authorList>
    </citation>
    <scope>NUCLEOTIDE SEQUENCE [LARGE SCALE GENOMIC DNA]</scope>
    <source>
        <strain evidence="7 8">RmlP026</strain>
    </source>
</reference>
<keyword evidence="4" id="KW-0472">Membrane</keyword>
<keyword evidence="2" id="KW-0285">Flavoprotein</keyword>
<feature type="domain" description="RsdA/BaiN/AoA(So)-like Rossmann fold-like" evidence="5">
    <location>
        <begin position="23"/>
        <end position="417"/>
    </location>
</feature>
<keyword evidence="8" id="KW-1185">Reference proteome</keyword>
<feature type="domain" description="RsdA/BaiN/AoA(So)-like insert" evidence="6">
    <location>
        <begin position="209"/>
        <end position="364"/>
    </location>
</feature>
<dbReference type="Pfam" id="PF22780">
    <property type="entry name" value="HI0933_like_1st"/>
    <property type="match status" value="1"/>
</dbReference>
<dbReference type="InterPro" id="IPR022460">
    <property type="entry name" value="Flavoprotein_PP4765"/>
</dbReference>
<name>A0A4Q2UF95_9HYPH</name>
<evidence type="ECO:0000313" key="7">
    <source>
        <dbReference type="EMBL" id="RYC33981.1"/>
    </source>
</evidence>
<evidence type="ECO:0000259" key="5">
    <source>
        <dbReference type="Pfam" id="PF03486"/>
    </source>
</evidence>
<evidence type="ECO:0000256" key="2">
    <source>
        <dbReference type="ARBA" id="ARBA00022630"/>
    </source>
</evidence>
<dbReference type="OrthoDB" id="5288829at2"/>
<keyword evidence="4" id="KW-1133">Transmembrane helix</keyword>
<accession>A0A4Q2UF95</accession>
<evidence type="ECO:0000256" key="3">
    <source>
        <dbReference type="ARBA" id="ARBA00022827"/>
    </source>
</evidence>
<dbReference type="InterPro" id="IPR036188">
    <property type="entry name" value="FAD/NAD-bd_sf"/>
</dbReference>
<keyword evidence="4" id="KW-0812">Transmembrane</keyword>
<comment type="cofactor">
    <cofactor evidence="1">
        <name>FAD</name>
        <dbReference type="ChEBI" id="CHEBI:57692"/>
    </cofactor>
</comment>
<protein>
    <submittedName>
        <fullName evidence="7">TIGR03862 family flavoprotein</fullName>
    </submittedName>
</protein>
<evidence type="ECO:0000313" key="8">
    <source>
        <dbReference type="Proteomes" id="UP000290759"/>
    </source>
</evidence>
<dbReference type="InterPro" id="IPR057661">
    <property type="entry name" value="RsdA/BaiN/AoA(So)_Rossmann"/>
</dbReference>
<dbReference type="Gene3D" id="1.10.8.260">
    <property type="entry name" value="HI0933 insert domain-like"/>
    <property type="match status" value="1"/>
</dbReference>
<keyword evidence="3" id="KW-0274">FAD</keyword>
<proteinExistence type="predicted"/>
<evidence type="ECO:0000256" key="1">
    <source>
        <dbReference type="ARBA" id="ARBA00001974"/>
    </source>
</evidence>
<dbReference type="NCBIfam" id="TIGR03862">
    <property type="entry name" value="flavo_PP4765"/>
    <property type="match status" value="1"/>
</dbReference>
<organism evidence="7 8">
    <name type="scientific">Lichenibacterium minor</name>
    <dbReference type="NCBI Taxonomy" id="2316528"/>
    <lineage>
        <taxon>Bacteria</taxon>
        <taxon>Pseudomonadati</taxon>
        <taxon>Pseudomonadota</taxon>
        <taxon>Alphaproteobacteria</taxon>
        <taxon>Hyphomicrobiales</taxon>
        <taxon>Lichenihabitantaceae</taxon>
        <taxon>Lichenibacterium</taxon>
    </lineage>
</organism>
<dbReference type="PRINTS" id="PR00419">
    <property type="entry name" value="ADXRDTASE"/>
</dbReference>
<comment type="caution">
    <text evidence="7">The sequence shown here is derived from an EMBL/GenBank/DDBJ whole genome shotgun (WGS) entry which is preliminary data.</text>
</comment>
<dbReference type="SUPFAM" id="SSF160996">
    <property type="entry name" value="HI0933 insert domain-like"/>
    <property type="match status" value="1"/>
</dbReference>
<dbReference type="Proteomes" id="UP000290759">
    <property type="component" value="Unassembled WGS sequence"/>
</dbReference>
<dbReference type="NCBIfam" id="TIGR00275">
    <property type="entry name" value="aminoacetone oxidase family FAD-binding enzyme"/>
    <property type="match status" value="1"/>
</dbReference>
<dbReference type="PANTHER" id="PTHR42887:SF1">
    <property type="entry name" value="BLR3961 PROTEIN"/>
    <property type="match status" value="1"/>
</dbReference>
<evidence type="ECO:0000256" key="4">
    <source>
        <dbReference type="SAM" id="Phobius"/>
    </source>
</evidence>
<feature type="transmembrane region" description="Helical" evidence="4">
    <location>
        <begin position="403"/>
        <end position="424"/>
    </location>
</feature>
<evidence type="ECO:0000259" key="6">
    <source>
        <dbReference type="Pfam" id="PF22780"/>
    </source>
</evidence>
<dbReference type="InterPro" id="IPR055178">
    <property type="entry name" value="RsdA/BaiN/AoA(So)-like_dom"/>
</dbReference>
<sequence>MQTVRPHRETGVQSPVSPDLSRAAVVGAGPAGLMAAETLARGGARVTVFDRMPTPGRKFLMAGRGGLNLTHSEGMDRFSPRYGAGEALVAPALADFDPDALRRWCAELGEPTVVGTSGRVFPQSFKASPLLRAWLKRLGAAGVTFRARHRWTGWDRDGALCFEAPDGPHAEGFDAAVLAMGGASWPQLGADGRWTEALEAEGAAVAPLRPSNCGFAVAWSDVFRARFEGQPLKGVAFSFGNRVSRGEAIVTRAGIEGGGVYALSGPLRDAVAADGTALLRVDLQPDRPRDAVLARLASARAGKASVATALRKALHLSPVAIGLLQEAAHAQGRPLGERDDAALAALVGAVPVRLDAALPIAGAISSAGGLAASELDARHMLRRRPGTFAAGEMLDWEAPTGGYLLQACFATGAAAGAGALAWLAERRG</sequence>
<dbReference type="PANTHER" id="PTHR42887">
    <property type="entry name" value="OS12G0638800 PROTEIN"/>
    <property type="match status" value="1"/>
</dbReference>
<dbReference type="InterPro" id="IPR023166">
    <property type="entry name" value="BaiN-like_dom_sf"/>
</dbReference>
<dbReference type="EMBL" id="QYBB01000001">
    <property type="protein sequence ID" value="RYC33981.1"/>
    <property type="molecule type" value="Genomic_DNA"/>
</dbReference>
<dbReference type="AlphaFoldDB" id="A0A4Q2UF95"/>
<reference evidence="7 8" key="1">
    <citation type="submission" date="2018-12" db="EMBL/GenBank/DDBJ databases">
        <authorList>
            <person name="Grouzdev D.S."/>
            <person name="Krutkina M.S."/>
        </authorList>
    </citation>
    <scope>NUCLEOTIDE SEQUENCE [LARGE SCALE GENOMIC DNA]</scope>
    <source>
        <strain evidence="7 8">RmlP026</strain>
    </source>
</reference>
<gene>
    <name evidence="7" type="ORF">D3273_01655</name>
</gene>
<dbReference type="Gene3D" id="2.40.30.10">
    <property type="entry name" value="Translation factors"/>
    <property type="match status" value="1"/>
</dbReference>